<dbReference type="AlphaFoldDB" id="A0A6I4P141"/>
<dbReference type="SUPFAM" id="SSF56672">
    <property type="entry name" value="DNA/RNA polymerases"/>
    <property type="match status" value="1"/>
</dbReference>
<dbReference type="InterPro" id="IPR050356">
    <property type="entry name" value="SulA_CellDiv_inhibitor"/>
</dbReference>
<reference evidence="2 3" key="1">
    <citation type="submission" date="2019-12" db="EMBL/GenBank/DDBJ databases">
        <authorList>
            <person name="Kim Y.S."/>
        </authorList>
    </citation>
    <scope>NUCLEOTIDE SEQUENCE [LARGE SCALE GENOMIC DNA]</scope>
    <source>
        <strain evidence="2 3">MMS17-SY077</strain>
    </source>
</reference>
<sequence length="353" mass="38526">MFAVPVGGSAAFLAPMPVGLVVETKTATLLQRLGIRRLGEFAALPVDDVLRRFGAVGAAAHERAAGREGARTSARTPPPEFDVETVFEPPLERVDQLAFAFRTRADEFVDRLRERRLVATSIRVELDDDRGGRSSRLWSHPRWFTAADVVDRVRWQLQGDGPADRGLGAAVVRVQVLPERVEGTGAHESGLWGGGPDERVHHGLTRVQSMLGHDAVVTPSLGGGRTLAERAVLVPWGDRAPESTADRPWPGSLPGLAPASVYRERVAVSLLDGGGAAVAVDERGALSGTPSRFVHRSSARAVRAWAGPWPLVERWWDAERARRLHRVQLVDDGGQAWLLLLDETGWWIEAEYD</sequence>
<evidence type="ECO:0000313" key="2">
    <source>
        <dbReference type="EMBL" id="MWB98445.1"/>
    </source>
</evidence>
<keyword evidence="1" id="KW-0227">DNA damage</keyword>
<gene>
    <name evidence="2" type="ORF">GB864_07775</name>
</gene>
<dbReference type="InterPro" id="IPR043502">
    <property type="entry name" value="DNA/RNA_pol_sf"/>
</dbReference>
<dbReference type="GO" id="GO:0006281">
    <property type="term" value="P:DNA repair"/>
    <property type="evidence" value="ECO:0007669"/>
    <property type="project" value="TreeGrafter"/>
</dbReference>
<name>A0A6I4P141_9MICO</name>
<evidence type="ECO:0000256" key="1">
    <source>
        <dbReference type="ARBA" id="ARBA00022763"/>
    </source>
</evidence>
<accession>A0A6I4P141</accession>
<proteinExistence type="predicted"/>
<dbReference type="Proteomes" id="UP000438182">
    <property type="component" value="Unassembled WGS sequence"/>
</dbReference>
<dbReference type="PANTHER" id="PTHR35369">
    <property type="entry name" value="BLR3025 PROTEIN-RELATED"/>
    <property type="match status" value="1"/>
</dbReference>
<organism evidence="2 3">
    <name type="scientific">Agromyces seonyuensis</name>
    <dbReference type="NCBI Taxonomy" id="2662446"/>
    <lineage>
        <taxon>Bacteria</taxon>
        <taxon>Bacillati</taxon>
        <taxon>Actinomycetota</taxon>
        <taxon>Actinomycetes</taxon>
        <taxon>Micrococcales</taxon>
        <taxon>Microbacteriaceae</taxon>
        <taxon>Agromyces</taxon>
    </lineage>
</organism>
<dbReference type="PANTHER" id="PTHR35369:SF2">
    <property type="entry name" value="BLR3025 PROTEIN"/>
    <property type="match status" value="1"/>
</dbReference>
<dbReference type="EMBL" id="WSTA01000026">
    <property type="protein sequence ID" value="MWB98445.1"/>
    <property type="molecule type" value="Genomic_DNA"/>
</dbReference>
<keyword evidence="3" id="KW-1185">Reference proteome</keyword>
<protein>
    <submittedName>
        <fullName evidence="2">DNA polymerase Y family protein</fullName>
    </submittedName>
</protein>
<evidence type="ECO:0000313" key="3">
    <source>
        <dbReference type="Proteomes" id="UP000438182"/>
    </source>
</evidence>
<comment type="caution">
    <text evidence="2">The sequence shown here is derived from an EMBL/GenBank/DDBJ whole genome shotgun (WGS) entry which is preliminary data.</text>
</comment>